<comment type="caution">
    <text evidence="1">The sequence shown here is derived from an EMBL/GenBank/DDBJ whole genome shotgun (WGS) entry which is preliminary data.</text>
</comment>
<evidence type="ECO:0000313" key="2">
    <source>
        <dbReference type="Proteomes" id="UP000308836"/>
    </source>
</evidence>
<evidence type="ECO:0000313" key="1">
    <source>
        <dbReference type="EMBL" id="TGY67210.1"/>
    </source>
</evidence>
<keyword evidence="2" id="KW-1185">Reference proteome</keyword>
<dbReference type="EMBL" id="SRYG01000001">
    <property type="protein sequence ID" value="TGY67210.1"/>
    <property type="molecule type" value="Genomic_DNA"/>
</dbReference>
<gene>
    <name evidence="1" type="primary">malQ</name>
    <name evidence="1" type="ORF">E5336_00060</name>
</gene>
<protein>
    <submittedName>
        <fullName evidence="1">4-alpha-glucanotransferase</fullName>
        <ecNumber evidence="1">2.4.1.25</ecNumber>
    </submittedName>
</protein>
<proteinExistence type="predicted"/>
<name>A0AC61RA96_9FIRM</name>
<keyword evidence="1" id="KW-0808">Transferase</keyword>
<organism evidence="1 2">
    <name type="scientific">Dubosiella muris</name>
    <dbReference type="NCBI Taxonomy" id="3038133"/>
    <lineage>
        <taxon>Bacteria</taxon>
        <taxon>Bacillati</taxon>
        <taxon>Bacillota</taxon>
        <taxon>Erysipelotrichia</taxon>
        <taxon>Erysipelotrichales</taxon>
        <taxon>Erysipelotrichaceae</taxon>
        <taxon>Dubosiella</taxon>
    </lineage>
</organism>
<reference evidence="1" key="1">
    <citation type="submission" date="2019-04" db="EMBL/GenBank/DDBJ databases">
        <title>Microbes associate with the intestines of laboratory mice.</title>
        <authorList>
            <person name="Navarre W."/>
            <person name="Wong E."/>
            <person name="Huang K."/>
            <person name="Tropini C."/>
            <person name="Ng K."/>
            <person name="Yu B."/>
        </authorList>
    </citation>
    <scope>NUCLEOTIDE SEQUENCE</scope>
    <source>
        <strain evidence="1">NM09_H32</strain>
    </source>
</reference>
<dbReference type="Proteomes" id="UP000308836">
    <property type="component" value="Unassembled WGS sequence"/>
</dbReference>
<dbReference type="EC" id="2.4.1.25" evidence="1"/>
<accession>A0AC61RA96</accession>
<keyword evidence="1" id="KW-0328">Glycosyltransferase</keyword>
<sequence>MRKSGVLLHITSLPSPYGVGTMGKEAYEFVDFLKESGQSYWQILPIHPTSFGDSPYASYSTFAGNPYFIDFDMLAQDGLLIPEEYNWIDWENKKDEVDFGILYNNRFNVLRQATNRFLENPDPKYAEFLEENKDWVEDYALFMALKKHFDGKPWYEWDEEYKFYDPKKAEEWRETFKEDVDFYKALQFFFRKQWNAMKKYANENGVEIIGDLPIYVARDSVDVWSHPELFALDADLNPERVAGCPPDGFSADGQLWGNPLYNWDYHKKTGYDWWIRRIAYLLNMYDVLRIDHFRGFDSYYAIPYGDKTAKNGKWLEGPGISLFKTLEEKMGKQRIIAEDLGFLTPSVKQLLADTAYPGMKILQFAFDSRDAAAMDYYPFNYPANSVAYTGTHDNDTIQGWFKNADKDDVALAIDYLQADDPKNYHWTMIRELLKSPSDYAIVTAQDLLGLDSDARMNVPSKLGGNWAWRLLPGQLNEEVQDELLHLTKLFKRYPLERLEEKTEKTEA</sequence>